<name>A0ABS8B197_9ACTN</name>
<dbReference type="SUPFAM" id="SSF47336">
    <property type="entry name" value="ACP-like"/>
    <property type="match status" value="1"/>
</dbReference>
<dbReference type="InterPro" id="IPR010071">
    <property type="entry name" value="AA_adenyl_dom"/>
</dbReference>
<dbReference type="SUPFAM" id="SSF56801">
    <property type="entry name" value="Acetyl-CoA synthetase-like"/>
    <property type="match status" value="1"/>
</dbReference>
<dbReference type="Gene3D" id="3.30.300.30">
    <property type="match status" value="1"/>
</dbReference>
<dbReference type="PANTHER" id="PTHR45527">
    <property type="entry name" value="NONRIBOSOMAL PEPTIDE SYNTHETASE"/>
    <property type="match status" value="1"/>
</dbReference>
<dbReference type="Pfam" id="PF00501">
    <property type="entry name" value="AMP-binding"/>
    <property type="match status" value="1"/>
</dbReference>
<dbReference type="Gene3D" id="1.10.1200.10">
    <property type="entry name" value="ACP-like"/>
    <property type="match status" value="1"/>
</dbReference>
<dbReference type="Pfam" id="PF00550">
    <property type="entry name" value="PP-binding"/>
    <property type="match status" value="1"/>
</dbReference>
<organism evidence="6 7">
    <name type="scientific">Streptomyces antimicrobicus</name>
    <dbReference type="NCBI Taxonomy" id="2883108"/>
    <lineage>
        <taxon>Bacteria</taxon>
        <taxon>Bacillati</taxon>
        <taxon>Actinomycetota</taxon>
        <taxon>Actinomycetes</taxon>
        <taxon>Kitasatosporales</taxon>
        <taxon>Streptomycetaceae</taxon>
        <taxon>Streptomyces</taxon>
    </lineage>
</organism>
<feature type="domain" description="Carrier" evidence="5">
    <location>
        <begin position="984"/>
        <end position="1059"/>
    </location>
</feature>
<gene>
    <name evidence="6" type="ORF">LG632_03165</name>
</gene>
<dbReference type="InterPro" id="IPR029058">
    <property type="entry name" value="AB_hydrolase_fold"/>
</dbReference>
<evidence type="ECO:0000259" key="5">
    <source>
        <dbReference type="PROSITE" id="PS50075"/>
    </source>
</evidence>
<dbReference type="InterPro" id="IPR020806">
    <property type="entry name" value="PKS_PP-bd"/>
</dbReference>
<dbReference type="Proteomes" id="UP001199054">
    <property type="component" value="Unassembled WGS sequence"/>
</dbReference>
<dbReference type="SMART" id="SM00824">
    <property type="entry name" value="PKS_TE"/>
    <property type="match status" value="1"/>
</dbReference>
<dbReference type="InterPro" id="IPR001031">
    <property type="entry name" value="Thioesterase"/>
</dbReference>
<evidence type="ECO:0000313" key="7">
    <source>
        <dbReference type="Proteomes" id="UP001199054"/>
    </source>
</evidence>
<dbReference type="InterPro" id="IPR020802">
    <property type="entry name" value="TesA-like"/>
</dbReference>
<keyword evidence="3" id="KW-0597">Phosphoprotein</keyword>
<keyword evidence="2" id="KW-0596">Phosphopantetheine</keyword>
<dbReference type="CDD" id="cd19531">
    <property type="entry name" value="LCL_NRPS-like"/>
    <property type="match status" value="1"/>
</dbReference>
<feature type="compositionally biased region" description="Basic and acidic residues" evidence="4">
    <location>
        <begin position="594"/>
        <end position="609"/>
    </location>
</feature>
<evidence type="ECO:0000313" key="6">
    <source>
        <dbReference type="EMBL" id="MCB5178388.1"/>
    </source>
</evidence>
<accession>A0ABS8B197</accession>
<dbReference type="EMBL" id="JAJAUY010000007">
    <property type="protein sequence ID" value="MCB5178388.1"/>
    <property type="molecule type" value="Genomic_DNA"/>
</dbReference>
<comment type="caution">
    <text evidence="6">The sequence shown here is derived from an EMBL/GenBank/DDBJ whole genome shotgun (WGS) entry which is preliminary data.</text>
</comment>
<dbReference type="InterPro" id="IPR001242">
    <property type="entry name" value="Condensation_dom"/>
</dbReference>
<comment type="cofactor">
    <cofactor evidence="1">
        <name>pantetheine 4'-phosphate</name>
        <dbReference type="ChEBI" id="CHEBI:47942"/>
    </cofactor>
</comment>
<dbReference type="NCBIfam" id="TIGR01733">
    <property type="entry name" value="AA-adenyl-dom"/>
    <property type="match status" value="1"/>
</dbReference>
<dbReference type="InterPro" id="IPR036736">
    <property type="entry name" value="ACP-like_sf"/>
</dbReference>
<keyword evidence="7" id="KW-1185">Reference proteome</keyword>
<evidence type="ECO:0000256" key="3">
    <source>
        <dbReference type="ARBA" id="ARBA00022553"/>
    </source>
</evidence>
<feature type="region of interest" description="Disordered" evidence="4">
    <location>
        <begin position="593"/>
        <end position="612"/>
    </location>
</feature>
<evidence type="ECO:0000256" key="2">
    <source>
        <dbReference type="ARBA" id="ARBA00022450"/>
    </source>
</evidence>
<dbReference type="InterPro" id="IPR042099">
    <property type="entry name" value="ANL_N_sf"/>
</dbReference>
<dbReference type="SUPFAM" id="SSF52777">
    <property type="entry name" value="CoA-dependent acyltransferases"/>
    <property type="match status" value="2"/>
</dbReference>
<dbReference type="PROSITE" id="PS00455">
    <property type="entry name" value="AMP_BINDING"/>
    <property type="match status" value="1"/>
</dbReference>
<dbReference type="RefSeq" id="WP_226724914.1">
    <property type="nucleotide sequence ID" value="NZ_JAJAUY010000007.1"/>
</dbReference>
<dbReference type="InterPro" id="IPR025110">
    <property type="entry name" value="AMP-bd_C"/>
</dbReference>
<dbReference type="PANTHER" id="PTHR45527:SF1">
    <property type="entry name" value="FATTY ACID SYNTHASE"/>
    <property type="match status" value="1"/>
</dbReference>
<reference evidence="6 7" key="1">
    <citation type="submission" date="2021-10" db="EMBL/GenBank/DDBJ databases">
        <title>Streptomyces sp. strain SMC 277, a novel streptomycete isolated from soil.</title>
        <authorList>
            <person name="Chanama M."/>
        </authorList>
    </citation>
    <scope>NUCLEOTIDE SEQUENCE [LARGE SCALE GENOMIC DNA]</scope>
    <source>
        <strain evidence="6 7">SMC 277</strain>
    </source>
</reference>
<dbReference type="InterPro" id="IPR009081">
    <property type="entry name" value="PP-bd_ACP"/>
</dbReference>
<dbReference type="Pfam" id="PF13193">
    <property type="entry name" value="AMP-binding_C"/>
    <property type="match status" value="1"/>
</dbReference>
<dbReference type="InterPro" id="IPR023213">
    <property type="entry name" value="CAT-like_dom_sf"/>
</dbReference>
<dbReference type="PROSITE" id="PS50075">
    <property type="entry name" value="CARRIER"/>
    <property type="match status" value="1"/>
</dbReference>
<dbReference type="InterPro" id="IPR020845">
    <property type="entry name" value="AMP-binding_CS"/>
</dbReference>
<dbReference type="Gene3D" id="3.30.559.30">
    <property type="entry name" value="Nonribosomal peptide synthetase, condensation domain"/>
    <property type="match status" value="1"/>
</dbReference>
<dbReference type="InterPro" id="IPR000873">
    <property type="entry name" value="AMP-dep_synth/lig_dom"/>
</dbReference>
<proteinExistence type="predicted"/>
<dbReference type="Pfam" id="PF00975">
    <property type="entry name" value="Thioesterase"/>
    <property type="match status" value="1"/>
</dbReference>
<dbReference type="SMART" id="SM00823">
    <property type="entry name" value="PKS_PP"/>
    <property type="match status" value="1"/>
</dbReference>
<dbReference type="SUPFAM" id="SSF53474">
    <property type="entry name" value="alpha/beta-Hydrolases"/>
    <property type="match status" value="1"/>
</dbReference>
<sequence length="1327" mass="142088">MTSASVPLTAGQQALWLDESLRGESAVYNVPVAYEIHGALDTTALAQALASLVARHPSLRGTVGVSEGRPGLCTAAADAAEVPLEVRDLRELPAGQARERARAAARVFAAEPLSLSRLPLLRALLLRTGDDEALLVLVVHHGCFDSWSVEVLRGELTAGYEAALTGRPLPAEDLPAYAAHRAPVPGAGADEHAAELEFWRERLAGSPAESTWPHDLNRPERPTQRGEVTAFDIPGELAGALRRLARTRRTTPFALFTAAVQLLLARVAQDTDAEEHTVDVAIGTPVARREGAAAEQLIGYLANTVVLRRRIAWEESFADLVGRTGRELRADLGRSALPFPTLVSELAPGRAPGRSPLFQVMLVVEDAPAQELRLGPAVGRPVELHTGTAKFDLTLTLAPHGDGYRGTLEYATDVYTAATAEEIGRCLVTLLRGAAADPAAPVGRLPLTAPPAPVPGAAPAAAEEARQPLAHELFDLTAARIPDAPALRWDGGELSYARLRHAADRLARRIAGHHAVALCAHRSPELAVALLAVLKSGAGYVPLDPAYPRERLDHMLADSGAGLLLVHSDAAEGLTVPEGVRVLALDDVLQDLDGTPRQEQRDGHEDVRRQPLPAATPEGLGYVIYTSGSTGLPKGVEMPHAPLANLIHWQLARSGSAEGWNTLQFAAFSFDVAFQEHFSTWASGGTLVLVDEDVRRDPARLLAHIDAQRVHRVFAPFVALQQLADAAAETGVYPQSLREVVTAGEQLQVTDALRTFFTRVPAFLENQYGPSETHVVTAERLTGAPATWPDLPPIGRPVDRTCVEVLDDRQLPLPAGVPGEICVAGAALADGYRGRADLTAERFVVRDGRRLYRTGDFGRVLPDGRIQCLGRRDGQVKVRGYRMELGEIEAQVRRQDGIADAVVVVDDSPTRGKRLIAHCLPAPGADFAPQRLRRALRAVLPDHMLPSAYVRADAFPLTPSGKVDRKTLAARPLPGSAGTAGAAAARDGVEFEMCDLWAKALGRASVGIDEDFFELGGDSLTAVRLMASVRAHFGTDLQLDELFRAPTVAALARRVRDGGDGEATGPLVRLQAGDGTAPLYLFPPLAGTVVRYAPFARALGSGRTVYGLQSPGLQPGEEACATISDMARVYVEHMRKVHPGGPWHVGGYSMGGVIAFEAARQLKEAGEQVGLVALLDTNPRMDLDPAEDYATRILVTMGLKLDLDLAALAALPEPRRIQLLLEQGIASGALPPDYDEDRLTRMLHAYRHNGSALERHTIAPFDGEAVLFRAQDRSADVVEEPYDLGWGERCGGLTVRDTPGTHFTMLDAGGPLETLCALVNAELEARG</sequence>
<dbReference type="InterPro" id="IPR045851">
    <property type="entry name" value="AMP-bd_C_sf"/>
</dbReference>
<evidence type="ECO:0000256" key="4">
    <source>
        <dbReference type="SAM" id="MobiDB-lite"/>
    </source>
</evidence>
<evidence type="ECO:0000256" key="1">
    <source>
        <dbReference type="ARBA" id="ARBA00001957"/>
    </source>
</evidence>
<protein>
    <submittedName>
        <fullName evidence="6">Amino acid adenylation domain-containing protein</fullName>
    </submittedName>
</protein>
<dbReference type="Gene3D" id="3.40.50.12780">
    <property type="entry name" value="N-terminal domain of ligase-like"/>
    <property type="match status" value="1"/>
</dbReference>
<dbReference type="Gene3D" id="3.40.50.1820">
    <property type="entry name" value="alpha/beta hydrolase"/>
    <property type="match status" value="1"/>
</dbReference>
<dbReference type="Pfam" id="PF00668">
    <property type="entry name" value="Condensation"/>
    <property type="match status" value="1"/>
</dbReference>
<dbReference type="Gene3D" id="3.30.559.10">
    <property type="entry name" value="Chloramphenicol acetyltransferase-like domain"/>
    <property type="match status" value="1"/>
</dbReference>